<evidence type="ECO:0000256" key="2">
    <source>
        <dbReference type="ARBA" id="ARBA00022723"/>
    </source>
</evidence>
<name>A0A402C303_RHOWR</name>
<reference evidence="4 5" key="1">
    <citation type="submission" date="2018-11" db="EMBL/GenBank/DDBJ databases">
        <title>Microbial catabolism of amino acid.</title>
        <authorList>
            <person name="Hibi M."/>
            <person name="Ogawa J."/>
        </authorList>
    </citation>
    <scope>NUCLEOTIDE SEQUENCE [LARGE SCALE GENOMIC DNA]</scope>
    <source>
        <strain evidence="4 5">C31-06</strain>
    </source>
</reference>
<keyword evidence="5" id="KW-1185">Reference proteome</keyword>
<dbReference type="InterPro" id="IPR029017">
    <property type="entry name" value="Enolase-like_N"/>
</dbReference>
<proteinExistence type="predicted"/>
<dbReference type="InterPro" id="IPR013342">
    <property type="entry name" value="Mandelate_racemase_C"/>
</dbReference>
<dbReference type="RefSeq" id="WP_124390595.1">
    <property type="nucleotide sequence ID" value="NZ_BHYM01000013.1"/>
</dbReference>
<dbReference type="GO" id="GO:0009234">
    <property type="term" value="P:menaquinone biosynthetic process"/>
    <property type="evidence" value="ECO:0007669"/>
    <property type="project" value="UniProtKB-KW"/>
</dbReference>
<sequence>MRLTWTVDTLELTHPFRISRGVMSTREAVTVTVTGPNSDHVGRGEVVTSPFAQLDVDRIEEHLHQVREHCGRDGAALDRALTAVHPAVAAAVWSAVAELRARTHAQPLAVHLGLPLPTEVPITRTLGIGTPEAMATEATALMAQGFRLLKVKTDADPAASVRRLVAVAAAAPDAHLIVDPNEAWTAATALQVLSDTRGLPMVALEQPLPASDLDGQRELRSRTDVPVIADEAIHTLPDLDALTGLVDAVNIKLPKCGGIYRAHGLVTAARERGMDVMLGCLASSSLSIAPAVHLASLARWCDLDGHLLLARDPWIGLGGENGVLRPSGLSGLGVRRREDGEPR</sequence>
<evidence type="ECO:0000313" key="5">
    <source>
        <dbReference type="Proteomes" id="UP000287519"/>
    </source>
</evidence>
<keyword evidence="4" id="KW-0413">Isomerase</keyword>
<dbReference type="PANTHER" id="PTHR48073">
    <property type="entry name" value="O-SUCCINYLBENZOATE SYNTHASE-RELATED"/>
    <property type="match status" value="1"/>
</dbReference>
<dbReference type="SUPFAM" id="SSF51604">
    <property type="entry name" value="Enolase C-terminal domain-like"/>
    <property type="match status" value="1"/>
</dbReference>
<dbReference type="InterPro" id="IPR036849">
    <property type="entry name" value="Enolase-like_C_sf"/>
</dbReference>
<comment type="caution">
    <text evidence="4">The sequence shown here is derived from an EMBL/GenBank/DDBJ whole genome shotgun (WGS) entry which is preliminary data.</text>
</comment>
<dbReference type="SFLD" id="SFLDG00180">
    <property type="entry name" value="muconate_cycloisomerase"/>
    <property type="match status" value="1"/>
</dbReference>
<keyword evidence="1" id="KW-0474">Menaquinone biosynthesis</keyword>
<dbReference type="AlphaFoldDB" id="A0A402C303"/>
<protein>
    <submittedName>
        <fullName evidence="4">Muconate cycloisomerase</fullName>
    </submittedName>
</protein>
<dbReference type="SUPFAM" id="SSF54826">
    <property type="entry name" value="Enolase N-terminal domain-like"/>
    <property type="match status" value="1"/>
</dbReference>
<dbReference type="Pfam" id="PF13378">
    <property type="entry name" value="MR_MLE_C"/>
    <property type="match status" value="1"/>
</dbReference>
<dbReference type="Gene3D" id="3.30.390.10">
    <property type="entry name" value="Enolase-like, N-terminal domain"/>
    <property type="match status" value="1"/>
</dbReference>
<dbReference type="OrthoDB" id="5241672at2"/>
<feature type="domain" description="Mandelate racemase/muconate lactonizing enzyme C-terminal" evidence="3">
    <location>
        <begin position="131"/>
        <end position="226"/>
    </location>
</feature>
<dbReference type="SFLD" id="SFLDS00001">
    <property type="entry name" value="Enolase"/>
    <property type="match status" value="1"/>
</dbReference>
<dbReference type="Proteomes" id="UP000287519">
    <property type="component" value="Unassembled WGS sequence"/>
</dbReference>
<accession>A0A402C303</accession>
<evidence type="ECO:0000313" key="4">
    <source>
        <dbReference type="EMBL" id="GCE37943.1"/>
    </source>
</evidence>
<keyword evidence="2" id="KW-0479">Metal-binding</keyword>
<evidence type="ECO:0000259" key="3">
    <source>
        <dbReference type="SMART" id="SM00922"/>
    </source>
</evidence>
<dbReference type="InterPro" id="IPR029065">
    <property type="entry name" value="Enolase_C-like"/>
</dbReference>
<dbReference type="EMBL" id="BHYM01000013">
    <property type="protein sequence ID" value="GCE37943.1"/>
    <property type="molecule type" value="Genomic_DNA"/>
</dbReference>
<dbReference type="PANTHER" id="PTHR48073:SF2">
    <property type="entry name" value="O-SUCCINYLBENZOATE SYNTHASE"/>
    <property type="match status" value="1"/>
</dbReference>
<dbReference type="GO" id="GO:0046872">
    <property type="term" value="F:metal ion binding"/>
    <property type="evidence" value="ECO:0007669"/>
    <property type="project" value="UniProtKB-KW"/>
</dbReference>
<dbReference type="Gene3D" id="3.20.20.120">
    <property type="entry name" value="Enolase-like C-terminal domain"/>
    <property type="match status" value="1"/>
</dbReference>
<organism evidence="4 5">
    <name type="scientific">Rhodococcus wratislaviensis</name>
    <name type="common">Tsukamurella wratislaviensis</name>
    <dbReference type="NCBI Taxonomy" id="44752"/>
    <lineage>
        <taxon>Bacteria</taxon>
        <taxon>Bacillati</taxon>
        <taxon>Actinomycetota</taxon>
        <taxon>Actinomycetes</taxon>
        <taxon>Mycobacteriales</taxon>
        <taxon>Nocardiaceae</taxon>
        <taxon>Rhodococcus</taxon>
    </lineage>
</organism>
<gene>
    <name evidence="4" type="ORF">Rhow_000827</name>
</gene>
<dbReference type="GO" id="GO:0016853">
    <property type="term" value="F:isomerase activity"/>
    <property type="evidence" value="ECO:0007669"/>
    <property type="project" value="UniProtKB-KW"/>
</dbReference>
<dbReference type="SMART" id="SM00922">
    <property type="entry name" value="MR_MLE"/>
    <property type="match status" value="1"/>
</dbReference>
<evidence type="ECO:0000256" key="1">
    <source>
        <dbReference type="ARBA" id="ARBA00022428"/>
    </source>
</evidence>